<feature type="compositionally biased region" description="Gly residues" evidence="1">
    <location>
        <begin position="93"/>
        <end position="107"/>
    </location>
</feature>
<dbReference type="EMBL" id="AP005605">
    <property type="protein sequence ID" value="BAC99829.1"/>
    <property type="molecule type" value="Genomic_DNA"/>
</dbReference>
<feature type="region of interest" description="Disordered" evidence="1">
    <location>
        <begin position="40"/>
        <end position="60"/>
    </location>
</feature>
<proteinExistence type="predicted"/>
<organism evidence="2 3">
    <name type="scientific">Oryza sativa subsp. japonica</name>
    <name type="common">Rice</name>
    <dbReference type="NCBI Taxonomy" id="39947"/>
    <lineage>
        <taxon>Eukaryota</taxon>
        <taxon>Viridiplantae</taxon>
        <taxon>Streptophyta</taxon>
        <taxon>Embryophyta</taxon>
        <taxon>Tracheophyta</taxon>
        <taxon>Spermatophyta</taxon>
        <taxon>Magnoliopsida</taxon>
        <taxon>Liliopsida</taxon>
        <taxon>Poales</taxon>
        <taxon>Poaceae</taxon>
        <taxon>BOP clade</taxon>
        <taxon>Oryzoideae</taxon>
        <taxon>Oryzeae</taxon>
        <taxon>Oryzinae</taxon>
        <taxon>Oryza</taxon>
        <taxon>Oryza sativa</taxon>
    </lineage>
</organism>
<feature type="region of interest" description="Disordered" evidence="1">
    <location>
        <begin position="86"/>
        <end position="118"/>
    </location>
</feature>
<dbReference type="AlphaFoldDB" id="Q6YYN9"/>
<reference evidence="3" key="1">
    <citation type="journal article" date="2005" name="Nature">
        <title>The map-based sequence of the rice genome.</title>
        <authorList>
            <consortium name="International rice genome sequencing project (IRGSP)"/>
            <person name="Matsumoto T."/>
            <person name="Wu J."/>
            <person name="Kanamori H."/>
            <person name="Katayose Y."/>
            <person name="Fujisawa M."/>
            <person name="Namiki N."/>
            <person name="Mizuno H."/>
            <person name="Yamamoto K."/>
            <person name="Antonio B.A."/>
            <person name="Baba T."/>
            <person name="Sakata K."/>
            <person name="Nagamura Y."/>
            <person name="Aoki H."/>
            <person name="Arikawa K."/>
            <person name="Arita K."/>
            <person name="Bito T."/>
            <person name="Chiden Y."/>
            <person name="Fujitsuka N."/>
            <person name="Fukunaka R."/>
            <person name="Hamada M."/>
            <person name="Harada C."/>
            <person name="Hayashi A."/>
            <person name="Hijishita S."/>
            <person name="Honda M."/>
            <person name="Hosokawa S."/>
            <person name="Ichikawa Y."/>
            <person name="Idonuma A."/>
            <person name="Iijima M."/>
            <person name="Ikeda M."/>
            <person name="Ikeno M."/>
            <person name="Ito K."/>
            <person name="Ito S."/>
            <person name="Ito T."/>
            <person name="Ito Y."/>
            <person name="Ito Y."/>
            <person name="Iwabuchi A."/>
            <person name="Kamiya K."/>
            <person name="Karasawa W."/>
            <person name="Kurita K."/>
            <person name="Katagiri S."/>
            <person name="Kikuta A."/>
            <person name="Kobayashi H."/>
            <person name="Kobayashi N."/>
            <person name="Machita K."/>
            <person name="Maehara T."/>
            <person name="Masukawa M."/>
            <person name="Mizubayashi T."/>
            <person name="Mukai Y."/>
            <person name="Nagasaki H."/>
            <person name="Nagata Y."/>
            <person name="Naito S."/>
            <person name="Nakashima M."/>
            <person name="Nakama Y."/>
            <person name="Nakamichi Y."/>
            <person name="Nakamura M."/>
            <person name="Meguro A."/>
            <person name="Negishi M."/>
            <person name="Ohta I."/>
            <person name="Ohta T."/>
            <person name="Okamoto M."/>
            <person name="Ono N."/>
            <person name="Saji S."/>
            <person name="Sakaguchi M."/>
            <person name="Sakai K."/>
            <person name="Shibata M."/>
            <person name="Shimokawa T."/>
            <person name="Song J."/>
            <person name="Takazaki Y."/>
            <person name="Terasawa K."/>
            <person name="Tsugane M."/>
            <person name="Tsuji K."/>
            <person name="Ueda S."/>
            <person name="Waki K."/>
            <person name="Yamagata H."/>
            <person name="Yamamoto M."/>
            <person name="Yamamoto S."/>
            <person name="Yamane H."/>
            <person name="Yoshiki S."/>
            <person name="Yoshihara R."/>
            <person name="Yukawa K."/>
            <person name="Zhong H."/>
            <person name="Yano M."/>
            <person name="Yuan Q."/>
            <person name="Ouyang S."/>
            <person name="Liu J."/>
            <person name="Jones K.M."/>
            <person name="Gansberger K."/>
            <person name="Moffat K."/>
            <person name="Hill J."/>
            <person name="Bera J."/>
            <person name="Fadrosh D."/>
            <person name="Jin S."/>
            <person name="Johri S."/>
            <person name="Kim M."/>
            <person name="Overton L."/>
            <person name="Reardon M."/>
            <person name="Tsitrin T."/>
            <person name="Vuong H."/>
            <person name="Weaver B."/>
            <person name="Ciecko A."/>
            <person name="Tallon L."/>
            <person name="Jackson J."/>
            <person name="Pai G."/>
            <person name="Aken S.V."/>
            <person name="Utterback T."/>
            <person name="Reidmuller S."/>
            <person name="Feldblyum T."/>
            <person name="Hsiao J."/>
            <person name="Zismann V."/>
            <person name="Iobst S."/>
            <person name="de Vazeille A.R."/>
            <person name="Buell C.R."/>
            <person name="Ying K."/>
            <person name="Li Y."/>
            <person name="Lu T."/>
            <person name="Huang Y."/>
            <person name="Zhao Q."/>
            <person name="Feng Q."/>
            <person name="Zhang L."/>
            <person name="Zhu J."/>
            <person name="Weng Q."/>
            <person name="Mu J."/>
            <person name="Lu Y."/>
            <person name="Fan D."/>
            <person name="Liu Y."/>
            <person name="Guan J."/>
            <person name="Zhang Y."/>
            <person name="Yu S."/>
            <person name="Liu X."/>
            <person name="Zhang Y."/>
            <person name="Hong G."/>
            <person name="Han B."/>
            <person name="Choisne N."/>
            <person name="Demange N."/>
            <person name="Orjeda G."/>
            <person name="Samain S."/>
            <person name="Cattolico L."/>
            <person name="Pelletier E."/>
            <person name="Couloux A."/>
            <person name="Segurens B."/>
            <person name="Wincker P."/>
            <person name="D'Hont A."/>
            <person name="Scarpelli C."/>
            <person name="Weissenbach J."/>
            <person name="Salanoubat M."/>
            <person name="Quetier F."/>
            <person name="Yu Y."/>
            <person name="Kim H.R."/>
            <person name="Rambo T."/>
            <person name="Currie J."/>
            <person name="Collura K."/>
            <person name="Luo M."/>
            <person name="Yang T."/>
            <person name="Ammiraju J.S.S."/>
            <person name="Engler F."/>
            <person name="Soderlund C."/>
            <person name="Wing R.A."/>
            <person name="Palmer L.E."/>
            <person name="de la Bastide M."/>
            <person name="Spiegel L."/>
            <person name="Nascimento L."/>
            <person name="Zutavern T."/>
            <person name="O'Shaughnessy A."/>
            <person name="Dike S."/>
            <person name="Dedhia N."/>
            <person name="Preston R."/>
            <person name="Balija V."/>
            <person name="McCombie W.R."/>
            <person name="Chow T."/>
            <person name="Chen H."/>
            <person name="Chung M."/>
            <person name="Chen C."/>
            <person name="Shaw J."/>
            <person name="Wu H."/>
            <person name="Hsiao K."/>
            <person name="Chao Y."/>
            <person name="Chu M."/>
            <person name="Cheng C."/>
            <person name="Hour A."/>
            <person name="Lee P."/>
            <person name="Lin S."/>
            <person name="Lin Y."/>
            <person name="Liou J."/>
            <person name="Liu S."/>
            <person name="Hsing Y."/>
            <person name="Raghuvanshi S."/>
            <person name="Mohanty A."/>
            <person name="Bharti A.K."/>
            <person name="Gaur A."/>
            <person name="Gupta V."/>
            <person name="Kumar D."/>
            <person name="Ravi V."/>
            <person name="Vij S."/>
            <person name="Kapur A."/>
            <person name="Khurana P."/>
            <person name="Khurana P."/>
            <person name="Khurana J.P."/>
            <person name="Tyagi A.K."/>
            <person name="Gaikwad K."/>
            <person name="Singh A."/>
            <person name="Dalal V."/>
            <person name="Srivastava S."/>
            <person name="Dixit A."/>
            <person name="Pal A.K."/>
            <person name="Ghazi I.A."/>
            <person name="Yadav M."/>
            <person name="Pandit A."/>
            <person name="Bhargava A."/>
            <person name="Sureshbabu K."/>
            <person name="Batra K."/>
            <person name="Sharma T.R."/>
            <person name="Mohapatra T."/>
            <person name="Singh N.K."/>
            <person name="Messing J."/>
            <person name="Nelson A.B."/>
            <person name="Fuks G."/>
            <person name="Kavchok S."/>
            <person name="Keizer G."/>
            <person name="Linton E."/>
            <person name="Llaca V."/>
            <person name="Song R."/>
            <person name="Tanyolac B."/>
            <person name="Young S."/>
            <person name="Ho-Il K."/>
            <person name="Hahn J.H."/>
            <person name="Sangsakoo G."/>
            <person name="Vanavichit A."/>
            <person name="de Mattos Luiz.A.T."/>
            <person name="Zimmer P.D."/>
            <person name="Malone G."/>
            <person name="Dellagostin O."/>
            <person name="de Oliveira A.C."/>
            <person name="Bevan M."/>
            <person name="Bancroft I."/>
            <person name="Minx P."/>
            <person name="Cordum H."/>
            <person name="Wilson R."/>
            <person name="Cheng Z."/>
            <person name="Jin W."/>
            <person name="Jiang J."/>
            <person name="Leong S.A."/>
            <person name="Iwama H."/>
            <person name="Gojobori T."/>
            <person name="Itoh T."/>
            <person name="Niimura Y."/>
            <person name="Fujii Y."/>
            <person name="Habara T."/>
            <person name="Sakai H."/>
            <person name="Sato Y."/>
            <person name="Wilson G."/>
            <person name="Kumar K."/>
            <person name="McCouch S."/>
            <person name="Juretic N."/>
            <person name="Hoen D."/>
            <person name="Wright S."/>
            <person name="Bruskiewich R."/>
            <person name="Bureau T."/>
            <person name="Miyao A."/>
            <person name="Hirochika H."/>
            <person name="Nishikawa T."/>
            <person name="Kadowaki K."/>
            <person name="Sugiura M."/>
            <person name="Burr B."/>
            <person name="Sasaki T."/>
        </authorList>
    </citation>
    <scope>NUCLEOTIDE SEQUENCE [LARGE SCALE GENOMIC DNA]</scope>
    <source>
        <strain evidence="3">cv. Nipponbare</strain>
    </source>
</reference>
<accession>Q6YYN9</accession>
<sequence length="118" mass="12281">MRGSEGGAARGLPYWPPPTTHGAHEAVMAAVAGCEWRPRWRPIANGGRGGRHRMGADQEEETRVTASLLAARRALRAGVEKSLRGRQCEAGEEGVGTGRRGGGGAASGGAARELPCRP</sequence>
<evidence type="ECO:0000313" key="2">
    <source>
        <dbReference type="EMBL" id="BAC99829.1"/>
    </source>
</evidence>
<protein>
    <submittedName>
        <fullName evidence="2">Uncharacterized protein</fullName>
    </submittedName>
</protein>
<dbReference type="Proteomes" id="UP000000763">
    <property type="component" value="Chromosome 8"/>
</dbReference>
<gene>
    <name evidence="2" type="primary">OJ1449_C01.21</name>
</gene>
<reference evidence="3" key="2">
    <citation type="journal article" date="2008" name="Nucleic Acids Res.">
        <title>The rice annotation project database (RAP-DB): 2008 update.</title>
        <authorList>
            <consortium name="The rice annotation project (RAP)"/>
        </authorList>
    </citation>
    <scope>GENOME REANNOTATION</scope>
    <source>
        <strain evidence="3">cv. Nipponbare</strain>
    </source>
</reference>
<feature type="compositionally biased region" description="Low complexity" evidence="1">
    <location>
        <begin position="108"/>
        <end position="118"/>
    </location>
</feature>
<name>Q6YYN9_ORYSJ</name>
<evidence type="ECO:0000313" key="3">
    <source>
        <dbReference type="Proteomes" id="UP000000763"/>
    </source>
</evidence>
<evidence type="ECO:0000256" key="1">
    <source>
        <dbReference type="SAM" id="MobiDB-lite"/>
    </source>
</evidence>